<dbReference type="STRING" id="1123010.SAMN02745724_03478"/>
<dbReference type="GO" id="GO:0005506">
    <property type="term" value="F:iron ion binding"/>
    <property type="evidence" value="ECO:0007669"/>
    <property type="project" value="InterPro"/>
</dbReference>
<dbReference type="RefSeq" id="WP_091987237.1">
    <property type="nucleotide sequence ID" value="NZ_FOLO01000032.1"/>
</dbReference>
<feature type="transmembrane region" description="Helical" evidence="1">
    <location>
        <begin position="6"/>
        <end position="23"/>
    </location>
</feature>
<evidence type="ECO:0000256" key="1">
    <source>
        <dbReference type="SAM" id="Phobius"/>
    </source>
</evidence>
<accession>A0A1I1PQC0</accession>
<keyword evidence="3" id="KW-1185">Reference proteome</keyword>
<dbReference type="AlphaFoldDB" id="A0A1I1PQC0"/>
<dbReference type="GO" id="GO:0009055">
    <property type="term" value="F:electron transfer activity"/>
    <property type="evidence" value="ECO:0007669"/>
    <property type="project" value="InterPro"/>
</dbReference>
<protein>
    <submittedName>
        <fullName evidence="2">Cytochrome C</fullName>
    </submittedName>
</protein>
<dbReference type="SUPFAM" id="SSF48695">
    <property type="entry name" value="Multiheme cytochromes"/>
    <property type="match status" value="1"/>
</dbReference>
<dbReference type="GO" id="GO:0020037">
    <property type="term" value="F:heme binding"/>
    <property type="evidence" value="ECO:0007669"/>
    <property type="project" value="InterPro"/>
</dbReference>
<dbReference type="Proteomes" id="UP000198862">
    <property type="component" value="Unassembled WGS sequence"/>
</dbReference>
<organism evidence="2 3">
    <name type="scientific">Pseudoalteromonas denitrificans DSM 6059</name>
    <dbReference type="NCBI Taxonomy" id="1123010"/>
    <lineage>
        <taxon>Bacteria</taxon>
        <taxon>Pseudomonadati</taxon>
        <taxon>Pseudomonadota</taxon>
        <taxon>Gammaproteobacteria</taxon>
        <taxon>Alteromonadales</taxon>
        <taxon>Pseudoalteromonadaceae</taxon>
        <taxon>Pseudoalteromonas</taxon>
    </lineage>
</organism>
<keyword evidence="1" id="KW-1133">Transmembrane helix</keyword>
<keyword evidence="1" id="KW-0472">Membrane</keyword>
<evidence type="ECO:0000313" key="2">
    <source>
        <dbReference type="EMBL" id="SFD09828.1"/>
    </source>
</evidence>
<dbReference type="Gene3D" id="1.20.120.10">
    <property type="entry name" value="Cytochrome c/b562"/>
    <property type="match status" value="1"/>
</dbReference>
<dbReference type="EMBL" id="FOLO01000032">
    <property type="protein sequence ID" value="SFD09828.1"/>
    <property type="molecule type" value="Genomic_DNA"/>
</dbReference>
<dbReference type="InterPro" id="IPR036280">
    <property type="entry name" value="Multihaem_cyt_sf"/>
</dbReference>
<proteinExistence type="predicted"/>
<name>A0A1I1PQC0_9GAMM</name>
<sequence length="285" mass="32881">MKSIYPAVIICIVIVVISGVVFFHKNSINIIKSPPESLAQWYKPHNKRQVWLHNMFKLRRQMQAIAFYADIKHEKNLKKWTKQFSEHYIKIATMVPQWAKKIDRDALSALHNKVKNNNYQEIDVHLKEIEQTCNNCHDDYRAITAIKYRAPDFSKLQVNSKAYSSHMKKLSHTVNQIKIASADNMKDIANESFHNLESGIIELGKTCINCHKNKKQTYPSAQMKKTLLQLKTHLNTGTLKQQGRALGTFAVQACANCHTIHRLSFDMKEILNAGTNWNNLMNHGK</sequence>
<reference evidence="2 3" key="1">
    <citation type="submission" date="2016-10" db="EMBL/GenBank/DDBJ databases">
        <authorList>
            <person name="de Groot N.N."/>
        </authorList>
    </citation>
    <scope>NUCLEOTIDE SEQUENCE [LARGE SCALE GENOMIC DNA]</scope>
    <source>
        <strain evidence="2 3">DSM 6059</strain>
    </source>
</reference>
<dbReference type="InterPro" id="IPR010980">
    <property type="entry name" value="Cyt_c/b562"/>
</dbReference>
<dbReference type="GO" id="GO:0022900">
    <property type="term" value="P:electron transport chain"/>
    <property type="evidence" value="ECO:0007669"/>
    <property type="project" value="InterPro"/>
</dbReference>
<dbReference type="SUPFAM" id="SSF47175">
    <property type="entry name" value="Cytochromes"/>
    <property type="match status" value="1"/>
</dbReference>
<dbReference type="OrthoDB" id="6224794at2"/>
<gene>
    <name evidence="2" type="ORF">SAMN02745724_03478</name>
</gene>
<evidence type="ECO:0000313" key="3">
    <source>
        <dbReference type="Proteomes" id="UP000198862"/>
    </source>
</evidence>
<keyword evidence="1" id="KW-0812">Transmembrane</keyword>